<feature type="transmembrane region" description="Helical" evidence="2">
    <location>
        <begin position="151"/>
        <end position="174"/>
    </location>
</feature>
<keyword evidence="2" id="KW-0874">Quinone</keyword>
<dbReference type="GO" id="GO:0008137">
    <property type="term" value="F:NADH dehydrogenase (ubiquinone) activity"/>
    <property type="evidence" value="ECO:0007669"/>
    <property type="project" value="UniProtKB-UniRule"/>
</dbReference>
<evidence type="ECO:0000313" key="4">
    <source>
        <dbReference type="Proteomes" id="UP000215027"/>
    </source>
</evidence>
<keyword evidence="2" id="KW-0472">Membrane</keyword>
<dbReference type="EMBL" id="LN890655">
    <property type="protein sequence ID" value="CUS04570.2"/>
    <property type="molecule type" value="Genomic_DNA"/>
</dbReference>
<dbReference type="GO" id="GO:0048038">
    <property type="term" value="F:quinone binding"/>
    <property type="evidence" value="ECO:0007669"/>
    <property type="project" value="UniProtKB-UniRule"/>
</dbReference>
<comment type="similarity">
    <text evidence="1 2">Belongs to the complex I subunit 6 family.</text>
</comment>
<sequence length="185" mass="19830">MSQQIVFFILSAIILTSAIVVVTIRNLFHAALALMVTFLGVAGIYVLLEAGFLAMAQLLVYIGAISILIIFAIMMTRRLMQTRETPFNGQSVAALIGSLLVMILLVFVISRLYPLAPGGESAFTAPLAVDQAIIDDSVARMGRSFVSADAYVLPFELASVLLLAALVGSIIIAWPRRGSGEEDNL</sequence>
<dbReference type="GO" id="GO:0016491">
    <property type="term" value="F:oxidoreductase activity"/>
    <property type="evidence" value="ECO:0007669"/>
    <property type="project" value="UniProtKB-KW"/>
</dbReference>
<evidence type="ECO:0000256" key="1">
    <source>
        <dbReference type="ARBA" id="ARBA00005698"/>
    </source>
</evidence>
<reference evidence="3" key="1">
    <citation type="submission" date="2016-01" db="EMBL/GenBank/DDBJ databases">
        <authorList>
            <person name="Mcilroy J.S."/>
            <person name="Karst M S."/>
            <person name="Albertsen M."/>
        </authorList>
    </citation>
    <scope>NUCLEOTIDE SEQUENCE</scope>
    <source>
        <strain evidence="3">Cfx-K</strain>
    </source>
</reference>
<dbReference type="Pfam" id="PF00499">
    <property type="entry name" value="Oxidored_q3"/>
    <property type="match status" value="1"/>
</dbReference>
<dbReference type="InterPro" id="IPR001457">
    <property type="entry name" value="NADH_UbQ/plastoQ_OxRdtase_su6"/>
</dbReference>
<feature type="transmembrane region" description="Helical" evidence="2">
    <location>
        <begin position="31"/>
        <end position="48"/>
    </location>
</feature>
<dbReference type="RefSeq" id="WP_095043888.1">
    <property type="nucleotide sequence ID" value="NZ_LN890655.1"/>
</dbReference>
<dbReference type="AlphaFoldDB" id="A0A160T6W0"/>
<dbReference type="GO" id="GO:0005886">
    <property type="term" value="C:plasma membrane"/>
    <property type="evidence" value="ECO:0007669"/>
    <property type="project" value="UniProtKB-SubCell"/>
</dbReference>
<name>A0A160T6W0_9CHLR</name>
<keyword evidence="2" id="KW-1003">Cell membrane</keyword>
<proteinExistence type="inferred from homology"/>
<protein>
    <recommendedName>
        <fullName evidence="2">NADH-quinone oxidoreductase subunit J</fullName>
        <ecNumber evidence="2">7.1.1.-</ecNumber>
    </recommendedName>
</protein>
<dbReference type="Gene3D" id="1.20.120.1200">
    <property type="entry name" value="NADH-ubiquinone/plastoquinone oxidoreductase chain 6, subunit NuoJ"/>
    <property type="match status" value="1"/>
</dbReference>
<dbReference type="OrthoDB" id="166569at2"/>
<dbReference type="PANTHER" id="PTHR33269">
    <property type="entry name" value="NADH-UBIQUINONE OXIDOREDUCTASE CHAIN 6"/>
    <property type="match status" value="1"/>
</dbReference>
<dbReference type="EC" id="7.1.1.-" evidence="2"/>
<comment type="subcellular location">
    <subcellularLocation>
        <location evidence="2">Cell membrane</location>
        <topology evidence="2">Multi-pass membrane protein</topology>
    </subcellularLocation>
</comment>
<feature type="transmembrane region" description="Helical" evidence="2">
    <location>
        <begin position="87"/>
        <end position="109"/>
    </location>
</feature>
<keyword evidence="3" id="KW-0560">Oxidoreductase</keyword>
<accession>A0A160T6W0</accession>
<dbReference type="InterPro" id="IPR042106">
    <property type="entry name" value="Nuo/plastoQ_OxRdtase_6_NuoJ"/>
</dbReference>
<dbReference type="PANTHER" id="PTHR33269:SF17">
    <property type="entry name" value="NADH-UBIQUINONE OXIDOREDUCTASE CHAIN 6"/>
    <property type="match status" value="1"/>
</dbReference>
<gene>
    <name evidence="3" type="primary">nuoJ</name>
    <name evidence="3" type="ORF">CFX0092_A2692</name>
</gene>
<keyword evidence="2" id="KW-1133">Transmembrane helix</keyword>
<dbReference type="KEGG" id="pbf:CFX0092_A2692"/>
<evidence type="ECO:0000256" key="2">
    <source>
        <dbReference type="RuleBase" id="RU004429"/>
    </source>
</evidence>
<feature type="transmembrane region" description="Helical" evidence="2">
    <location>
        <begin position="54"/>
        <end position="75"/>
    </location>
</feature>
<organism evidence="3 4">
    <name type="scientific">Candidatus Promineifilum breve</name>
    <dbReference type="NCBI Taxonomy" id="1806508"/>
    <lineage>
        <taxon>Bacteria</taxon>
        <taxon>Bacillati</taxon>
        <taxon>Chloroflexota</taxon>
        <taxon>Ardenticatenia</taxon>
        <taxon>Candidatus Promineifilales</taxon>
        <taxon>Candidatus Promineifilaceae</taxon>
        <taxon>Candidatus Promineifilum</taxon>
    </lineage>
</organism>
<evidence type="ECO:0000313" key="3">
    <source>
        <dbReference type="EMBL" id="CUS04570.2"/>
    </source>
</evidence>
<keyword evidence="4" id="KW-1185">Reference proteome</keyword>
<comment type="catalytic activity">
    <reaction evidence="2">
        <text>a quinone + NADH + 5 H(+)(in) = a quinol + NAD(+) + 4 H(+)(out)</text>
        <dbReference type="Rhea" id="RHEA:57888"/>
        <dbReference type="ChEBI" id="CHEBI:15378"/>
        <dbReference type="ChEBI" id="CHEBI:24646"/>
        <dbReference type="ChEBI" id="CHEBI:57540"/>
        <dbReference type="ChEBI" id="CHEBI:57945"/>
        <dbReference type="ChEBI" id="CHEBI:132124"/>
    </reaction>
</comment>
<comment type="function">
    <text evidence="2">NDH-1 shuttles electrons from NADH, via FMN and iron-sulfur (Fe-S) centers, to quinones in the respiratory chain. Couples the redox reaction to proton translocation (for every two electrons transferred, four hydrogen ions are translocated across the cytoplasmic membrane), and thus conserves the redox energy in a proton gradient.</text>
</comment>
<dbReference type="Proteomes" id="UP000215027">
    <property type="component" value="Chromosome I"/>
</dbReference>
<keyword evidence="2" id="KW-0520">NAD</keyword>
<feature type="transmembrane region" description="Helical" evidence="2">
    <location>
        <begin position="6"/>
        <end position="24"/>
    </location>
</feature>
<keyword evidence="2" id="KW-0812">Transmembrane</keyword>